<evidence type="ECO:0000313" key="2">
    <source>
        <dbReference type="Proteomes" id="UP000823926"/>
    </source>
</evidence>
<organism evidence="1 2">
    <name type="scientific">Candidatus Rikenella faecigallinarum</name>
    <dbReference type="NCBI Taxonomy" id="2838745"/>
    <lineage>
        <taxon>Bacteria</taxon>
        <taxon>Pseudomonadati</taxon>
        <taxon>Bacteroidota</taxon>
        <taxon>Bacteroidia</taxon>
        <taxon>Bacteroidales</taxon>
        <taxon>Rikenellaceae</taxon>
        <taxon>Rikenella</taxon>
    </lineage>
</organism>
<accession>A0A9D1QE08</accession>
<dbReference type="Gene3D" id="2.60.40.3690">
    <property type="match status" value="1"/>
</dbReference>
<dbReference type="EMBL" id="DXHL01000012">
    <property type="protein sequence ID" value="HIW10301.1"/>
    <property type="molecule type" value="Genomic_DNA"/>
</dbReference>
<protein>
    <submittedName>
        <fullName evidence="1">Fimbria major subunit</fullName>
    </submittedName>
</protein>
<gene>
    <name evidence="1" type="ORF">H9888_02255</name>
</gene>
<name>A0A9D1QE08_9BACT</name>
<reference evidence="1" key="2">
    <citation type="submission" date="2021-04" db="EMBL/GenBank/DDBJ databases">
        <authorList>
            <person name="Gilroy R."/>
        </authorList>
    </citation>
    <scope>NUCLEOTIDE SEQUENCE</scope>
    <source>
        <strain evidence="1">ChiBcec15-1070</strain>
    </source>
</reference>
<dbReference type="AlphaFoldDB" id="A0A9D1QE08"/>
<reference evidence="1" key="1">
    <citation type="journal article" date="2021" name="PeerJ">
        <title>Extensive microbial diversity within the chicken gut microbiome revealed by metagenomics and culture.</title>
        <authorList>
            <person name="Gilroy R."/>
            <person name="Ravi A."/>
            <person name="Getino M."/>
            <person name="Pursley I."/>
            <person name="Horton D.L."/>
            <person name="Alikhan N.F."/>
            <person name="Baker D."/>
            <person name="Gharbi K."/>
            <person name="Hall N."/>
            <person name="Watson M."/>
            <person name="Adriaenssens E.M."/>
            <person name="Foster-Nyarko E."/>
            <person name="Jarju S."/>
            <person name="Secka A."/>
            <person name="Antonio M."/>
            <person name="Oren A."/>
            <person name="Chaudhuri R.R."/>
            <person name="La Ragione R."/>
            <person name="Hildebrand F."/>
            <person name="Pallen M.J."/>
        </authorList>
    </citation>
    <scope>NUCLEOTIDE SEQUENCE</scope>
    <source>
        <strain evidence="1">ChiBcec15-1070</strain>
    </source>
</reference>
<evidence type="ECO:0000313" key="1">
    <source>
        <dbReference type="EMBL" id="HIW10301.1"/>
    </source>
</evidence>
<sequence>MKRAIKLFIPFLWLILALLPLSCVRDKWSDGLPSADSEQEVTVELRLRTPNGFFGATRSQATTDESRVDNAVVLFFQGTQATAKLYAVSQGRSLTPEGDGTAVSFQVSFVVDADDANDTFSCVVLANVLGRTLATDFNGQGTEITIDGLRSVIGKMDYAALQEALYEAVSAPVQSDGEAFPMYGRTTEVLVPATPQTQPLTVSLLRDVARVQLYNTATTDFTLTEAYVYRASERRWLMPTTDAFGSVSSTVVVKPSVAEGTGSIAIASPWKYSVSDNRSEAEIYLPEADTHLEPGAVPGDKNHQNRCALVVGGSYKGGKTSYYRIDFTTTDSDGVRGLMDVLRNHSYNVTITAVRSSGEATPEDAYKSQTADIDVTIIPWEDENQDIVFDGTNWASVNRKRIEFADGAGLEALLSLLSNIAPSSGTMSIGGSEASSAETVTGTYFSVKKLADNPSPDATEQGGNLVIRTLQACPEGEEVREEVLHIYIARLELIVTLVQNPYSEIPWEDGGEFPGEF</sequence>
<dbReference type="Proteomes" id="UP000823926">
    <property type="component" value="Unassembled WGS sequence"/>
</dbReference>
<comment type="caution">
    <text evidence="1">The sequence shown here is derived from an EMBL/GenBank/DDBJ whole genome shotgun (WGS) entry which is preliminary data.</text>
</comment>
<proteinExistence type="predicted"/>